<reference evidence="9" key="1">
    <citation type="journal article" date="2012" name="MBio">
        <title>Comparative genome analysis of Trichophyton rubrum and related dermatophytes reveals candidate genes involved in infection.</title>
        <authorList>
            <person name="Martinez D.A."/>
            <person name="Oliver B.G."/>
            <person name="Graeser Y."/>
            <person name="Goldberg J.M."/>
            <person name="Li W."/>
            <person name="Martinez-Rossi N.M."/>
            <person name="Monod M."/>
            <person name="Shelest E."/>
            <person name="Barton R.C."/>
            <person name="Birch E."/>
            <person name="Brakhage A.A."/>
            <person name="Chen Z."/>
            <person name="Gurr S.J."/>
            <person name="Heiman D."/>
            <person name="Heitman J."/>
            <person name="Kosti I."/>
            <person name="Rossi A."/>
            <person name="Saif S."/>
            <person name="Samalova M."/>
            <person name="Saunders C.W."/>
            <person name="Shea T."/>
            <person name="Summerbell R.C."/>
            <person name="Xu J."/>
            <person name="Young S."/>
            <person name="Zeng Q."/>
            <person name="Birren B.W."/>
            <person name="Cuomo C.A."/>
            <person name="White T.C."/>
        </authorList>
    </citation>
    <scope>NUCLEOTIDE SEQUENCE [LARGE SCALE GENOMIC DNA]</scope>
    <source>
        <strain evidence="9">ATCC MYA-4605 / CBS 113480</strain>
    </source>
</reference>
<keyword evidence="6" id="KW-0349">Heme</keyword>
<sequence>MDFLPVPLIPLSIGVAVLVVTLVALLVSPGEIADAVFNAFLTSTHSIYDTSGKKAMTGPPYKFPNGQMVDKFLDAKNKSWEWEEKYGKTYRIWAATIPEVVITDPKDVEALYRQSTDHLKASQANAGWLLTQLLGSGLGLINGTRWTGLRKALDPMFSHQASMKLLRESLDAGAAAYAADINQFALTGKQDADRDGIIINATNALQRYPFFEVASIFYGKMSEAEQERLWELGRSYSEVFASVVTGGIHRLKLTKYLNTGVWKNTEKYQKAWQDFNNEMYESRKALAPPCAIACKYTCYQIISSCVILLADAPDVQADLLLEMEKNRANTEEYIPRKDTLLHYCLMESLRLRPVLTFTFPENPPREKVLGGFSIPKDTTIIVDAFAINIRNPFWGPDNRSYRPSRFASIKQSQLRYNLATYGYGPRKCLGQHIADKIIKSVLYHLFSKYQISLQPMQALDGEFKVDKTSWVGLYDVNLKLKPRNENMGEARI</sequence>
<dbReference type="Gene3D" id="1.10.630.10">
    <property type="entry name" value="Cytochrome P450"/>
    <property type="match status" value="2"/>
</dbReference>
<dbReference type="PANTHER" id="PTHR24303">
    <property type="entry name" value="HEME-BINDING MONOOXYGENASE FAMILY"/>
    <property type="match status" value="1"/>
</dbReference>
<evidence type="ECO:0000256" key="3">
    <source>
        <dbReference type="ARBA" id="ARBA00023002"/>
    </source>
</evidence>
<dbReference type="VEuPathDB" id="FungiDB:MCYG_08671"/>
<gene>
    <name evidence="8" type="ORF">MCYG_08671</name>
</gene>
<dbReference type="InterPro" id="IPR001128">
    <property type="entry name" value="Cyt_P450"/>
</dbReference>
<feature type="binding site" description="axial binding residue" evidence="6">
    <location>
        <position position="428"/>
    </location>
    <ligand>
        <name>heme</name>
        <dbReference type="ChEBI" id="CHEBI:30413"/>
    </ligand>
    <ligandPart>
        <name>Fe</name>
        <dbReference type="ChEBI" id="CHEBI:18248"/>
    </ligandPart>
</feature>
<evidence type="ECO:0000256" key="7">
    <source>
        <dbReference type="SAM" id="Phobius"/>
    </source>
</evidence>
<dbReference type="AlphaFoldDB" id="C5G149"/>
<dbReference type="OrthoDB" id="2789670at2759"/>
<dbReference type="eggNOG" id="KOG0157">
    <property type="taxonomic scope" value="Eukaryota"/>
</dbReference>
<organism evidence="8 9">
    <name type="scientific">Arthroderma otae (strain ATCC MYA-4605 / CBS 113480)</name>
    <name type="common">Microsporum canis</name>
    <dbReference type="NCBI Taxonomy" id="554155"/>
    <lineage>
        <taxon>Eukaryota</taxon>
        <taxon>Fungi</taxon>
        <taxon>Dikarya</taxon>
        <taxon>Ascomycota</taxon>
        <taxon>Pezizomycotina</taxon>
        <taxon>Eurotiomycetes</taxon>
        <taxon>Eurotiomycetidae</taxon>
        <taxon>Onygenales</taxon>
        <taxon>Arthrodermataceae</taxon>
        <taxon>Microsporum</taxon>
    </lineage>
</organism>
<evidence type="ECO:0000313" key="9">
    <source>
        <dbReference type="Proteomes" id="UP000002035"/>
    </source>
</evidence>
<dbReference type="RefSeq" id="XP_002842840.1">
    <property type="nucleotide sequence ID" value="XM_002842794.1"/>
</dbReference>
<evidence type="ECO:0000256" key="5">
    <source>
        <dbReference type="ARBA" id="ARBA00023033"/>
    </source>
</evidence>
<dbReference type="GO" id="GO:0004497">
    <property type="term" value="F:monooxygenase activity"/>
    <property type="evidence" value="ECO:0007669"/>
    <property type="project" value="UniProtKB-KW"/>
</dbReference>
<dbReference type="STRING" id="554155.C5G149"/>
<evidence type="ECO:0000256" key="2">
    <source>
        <dbReference type="ARBA" id="ARBA00022723"/>
    </source>
</evidence>
<protein>
    <submittedName>
        <fullName evidence="8">Cytochrome P450 monooxigenase GliC2</fullName>
    </submittedName>
</protein>
<comment type="cofactor">
    <cofactor evidence="1 6">
        <name>heme</name>
        <dbReference type="ChEBI" id="CHEBI:30413"/>
    </cofactor>
</comment>
<dbReference type="GO" id="GO:0005506">
    <property type="term" value="F:iron ion binding"/>
    <property type="evidence" value="ECO:0007669"/>
    <property type="project" value="InterPro"/>
</dbReference>
<keyword evidence="7" id="KW-0812">Transmembrane</keyword>
<evidence type="ECO:0000313" key="8">
    <source>
        <dbReference type="EMBL" id="EEQ35852.1"/>
    </source>
</evidence>
<dbReference type="EMBL" id="DS995709">
    <property type="protein sequence ID" value="EEQ35852.1"/>
    <property type="molecule type" value="Genomic_DNA"/>
</dbReference>
<dbReference type="InterPro" id="IPR002401">
    <property type="entry name" value="Cyt_P450_E_grp-I"/>
</dbReference>
<name>C5G149_ARTOC</name>
<dbReference type="HOGENOM" id="CLU_042557_2_0_1"/>
<keyword evidence="5" id="KW-0503">Monooxygenase</keyword>
<dbReference type="InterPro" id="IPR036396">
    <property type="entry name" value="Cyt_P450_sf"/>
</dbReference>
<accession>C5G149</accession>
<dbReference type="Proteomes" id="UP000002035">
    <property type="component" value="Unassembled WGS sequence"/>
</dbReference>
<dbReference type="GeneID" id="9224054"/>
<evidence type="ECO:0000256" key="6">
    <source>
        <dbReference type="PIRSR" id="PIRSR602401-1"/>
    </source>
</evidence>
<evidence type="ECO:0000256" key="4">
    <source>
        <dbReference type="ARBA" id="ARBA00023004"/>
    </source>
</evidence>
<dbReference type="Pfam" id="PF00067">
    <property type="entry name" value="p450"/>
    <property type="match status" value="2"/>
</dbReference>
<dbReference type="PRINTS" id="PR00463">
    <property type="entry name" value="EP450I"/>
</dbReference>
<feature type="transmembrane region" description="Helical" evidence="7">
    <location>
        <begin position="6"/>
        <end position="27"/>
    </location>
</feature>
<keyword evidence="4 6" id="KW-0408">Iron</keyword>
<dbReference type="GO" id="GO:0016705">
    <property type="term" value="F:oxidoreductase activity, acting on paired donors, with incorporation or reduction of molecular oxygen"/>
    <property type="evidence" value="ECO:0007669"/>
    <property type="project" value="InterPro"/>
</dbReference>
<keyword evidence="7" id="KW-1133">Transmembrane helix</keyword>
<dbReference type="GO" id="GO:0020037">
    <property type="term" value="F:heme binding"/>
    <property type="evidence" value="ECO:0007669"/>
    <property type="project" value="InterPro"/>
</dbReference>
<proteinExistence type="predicted"/>
<keyword evidence="7" id="KW-0472">Membrane</keyword>
<keyword evidence="3" id="KW-0560">Oxidoreductase</keyword>
<dbReference type="PANTHER" id="PTHR24303:SF31">
    <property type="entry name" value="CYTOCHROME P450 307A1-RELATED"/>
    <property type="match status" value="1"/>
</dbReference>
<dbReference type="SUPFAM" id="SSF48264">
    <property type="entry name" value="Cytochrome P450"/>
    <property type="match status" value="1"/>
</dbReference>
<keyword evidence="9" id="KW-1185">Reference proteome</keyword>
<dbReference type="OMA" id="TYRIWAA"/>
<keyword evidence="2 6" id="KW-0479">Metal-binding</keyword>
<evidence type="ECO:0000256" key="1">
    <source>
        <dbReference type="ARBA" id="ARBA00001971"/>
    </source>
</evidence>